<reference evidence="2 3" key="1">
    <citation type="journal article" date="2016" name="Mol. Biol. Evol.">
        <title>Comparative Genomics of Early-Diverging Mushroom-Forming Fungi Provides Insights into the Origins of Lignocellulose Decay Capabilities.</title>
        <authorList>
            <person name="Nagy L.G."/>
            <person name="Riley R."/>
            <person name="Tritt A."/>
            <person name="Adam C."/>
            <person name="Daum C."/>
            <person name="Floudas D."/>
            <person name="Sun H."/>
            <person name="Yadav J.S."/>
            <person name="Pangilinan J."/>
            <person name="Larsson K.H."/>
            <person name="Matsuura K."/>
            <person name="Barry K."/>
            <person name="Labutti K."/>
            <person name="Kuo R."/>
            <person name="Ohm R.A."/>
            <person name="Bhattacharya S.S."/>
            <person name="Shirouzu T."/>
            <person name="Yoshinaga Y."/>
            <person name="Martin F.M."/>
            <person name="Grigoriev I.V."/>
            <person name="Hibbett D.S."/>
        </authorList>
    </citation>
    <scope>NUCLEOTIDE SEQUENCE [LARGE SCALE GENOMIC DNA]</scope>
    <source>
        <strain evidence="2 3">HHB12733</strain>
    </source>
</reference>
<protein>
    <submittedName>
        <fullName evidence="2">Uncharacterized protein</fullName>
    </submittedName>
</protein>
<dbReference type="EMBL" id="KV424043">
    <property type="protein sequence ID" value="KZT53198.1"/>
    <property type="molecule type" value="Genomic_DNA"/>
</dbReference>
<evidence type="ECO:0000256" key="1">
    <source>
        <dbReference type="SAM" id="MobiDB-lite"/>
    </source>
</evidence>
<sequence>MTVVTSKSYTEMRIEDPAGVVTETPLPAPKFNFTRIPSDDNTLSVSEGHLMETPSARPRVRFAPLVTCVQERVAGTTSSDRGPLDKGSLLPSNARPTVPPTPNSDNGTYLANGDCHKSSKTMFSSVTSPIDPPVARSNTAGLEPSEKALPPNMASGTTAFDRDLEAALKRMILGGDCAVDNSHRVTAIRIPSNVAVVLNGCPAGLPGDHDHLIGAVCLSETIVGPDPGATSGQRAITVFKLRSSVAGTPDTVVGHVCPAGLGLFHDHLLVASCLSTPLKTSLAHARSQELSQTPVYRSKKISDAPRMPHGILKLAKHEVFKAEDAPDASAVCDRGPPNSSGRSTHSSAVSNEHECLRGKLEGNAKRKLGSHANTRYRRRGFSRDRVLSYLAPVRLTDPGSHVGTRLIT</sequence>
<organism evidence="2 3">
    <name type="scientific">Calocera cornea HHB12733</name>
    <dbReference type="NCBI Taxonomy" id="1353952"/>
    <lineage>
        <taxon>Eukaryota</taxon>
        <taxon>Fungi</taxon>
        <taxon>Dikarya</taxon>
        <taxon>Basidiomycota</taxon>
        <taxon>Agaricomycotina</taxon>
        <taxon>Dacrymycetes</taxon>
        <taxon>Dacrymycetales</taxon>
        <taxon>Dacrymycetaceae</taxon>
        <taxon>Calocera</taxon>
    </lineage>
</organism>
<proteinExistence type="predicted"/>
<feature type="compositionally biased region" description="Basic residues" evidence="1">
    <location>
        <begin position="365"/>
        <end position="376"/>
    </location>
</feature>
<feature type="region of interest" description="Disordered" evidence="1">
    <location>
        <begin position="73"/>
        <end position="106"/>
    </location>
</feature>
<dbReference type="AlphaFoldDB" id="A0A165DNQ6"/>
<name>A0A165DNQ6_9BASI</name>
<evidence type="ECO:0000313" key="2">
    <source>
        <dbReference type="EMBL" id="KZT53198.1"/>
    </source>
</evidence>
<accession>A0A165DNQ6</accession>
<feature type="compositionally biased region" description="Polar residues" evidence="1">
    <location>
        <begin position="337"/>
        <end position="350"/>
    </location>
</feature>
<dbReference type="Proteomes" id="UP000076842">
    <property type="component" value="Unassembled WGS sequence"/>
</dbReference>
<feature type="region of interest" description="Disordered" evidence="1">
    <location>
        <begin position="328"/>
        <end position="376"/>
    </location>
</feature>
<dbReference type="InParanoid" id="A0A165DNQ6"/>
<gene>
    <name evidence="2" type="ORF">CALCODRAFT_511560</name>
</gene>
<keyword evidence="3" id="KW-1185">Reference proteome</keyword>
<evidence type="ECO:0000313" key="3">
    <source>
        <dbReference type="Proteomes" id="UP000076842"/>
    </source>
</evidence>
<feature type="compositionally biased region" description="Basic and acidic residues" evidence="1">
    <location>
        <begin position="351"/>
        <end position="364"/>
    </location>
</feature>